<reference evidence="2" key="1">
    <citation type="submission" date="2021-01" db="EMBL/GenBank/DDBJ databases">
        <authorList>
            <person name="Corre E."/>
            <person name="Pelletier E."/>
            <person name="Niang G."/>
            <person name="Scheremetjew M."/>
            <person name="Finn R."/>
            <person name="Kale V."/>
            <person name="Holt S."/>
            <person name="Cochrane G."/>
            <person name="Meng A."/>
            <person name="Brown T."/>
            <person name="Cohen L."/>
        </authorList>
    </citation>
    <scope>NUCLEOTIDE SEQUENCE</scope>
    <source>
        <strain evidence="2">CCMP281</strain>
    </source>
</reference>
<keyword evidence="1" id="KW-0732">Signal</keyword>
<feature type="chain" id="PRO_5031145121" evidence="1">
    <location>
        <begin position="16"/>
        <end position="160"/>
    </location>
</feature>
<organism evidence="2">
    <name type="scientific">Haptolina ericina</name>
    <dbReference type="NCBI Taxonomy" id="156174"/>
    <lineage>
        <taxon>Eukaryota</taxon>
        <taxon>Haptista</taxon>
        <taxon>Haptophyta</taxon>
        <taxon>Prymnesiophyceae</taxon>
        <taxon>Prymnesiales</taxon>
        <taxon>Prymnesiaceae</taxon>
        <taxon>Haptolina</taxon>
    </lineage>
</organism>
<evidence type="ECO:0000313" key="2">
    <source>
        <dbReference type="EMBL" id="CAE0155010.1"/>
    </source>
</evidence>
<proteinExistence type="predicted"/>
<name>A0A7S3FME2_9EUKA</name>
<protein>
    <submittedName>
        <fullName evidence="2">Uncharacterized protein</fullName>
    </submittedName>
</protein>
<gene>
    <name evidence="2" type="ORF">HERI1096_LOCUS40922</name>
</gene>
<dbReference type="AlphaFoldDB" id="A0A7S3FME2"/>
<feature type="signal peptide" evidence="1">
    <location>
        <begin position="1"/>
        <end position="15"/>
    </location>
</feature>
<evidence type="ECO:0000256" key="1">
    <source>
        <dbReference type="SAM" id="SignalP"/>
    </source>
</evidence>
<dbReference type="EMBL" id="HBHX01073895">
    <property type="protein sequence ID" value="CAE0155010.1"/>
    <property type="molecule type" value="Transcribed_RNA"/>
</dbReference>
<accession>A0A7S3FME2</accession>
<sequence length="160" mass="17183">MTACLLLSCVYTTHALRVPVPPMLSRGTLRMSADAAPRSESEFGVVGVGLSWAVGLGMMTHICGVQLPATPYHEPATQEQQIRDRLQLPAAPYHEPARQEQDLQDQGIFFFDDEEFNQQPAADAGLFFDYAGSGGGYFHPGPLAGPYGPCTGVGNGIRDS</sequence>